<evidence type="ECO:0000259" key="4">
    <source>
        <dbReference type="Pfam" id="PF00462"/>
    </source>
</evidence>
<dbReference type="GO" id="GO:0005801">
    <property type="term" value="C:cis-Golgi network"/>
    <property type="evidence" value="ECO:0007669"/>
    <property type="project" value="UniProtKB-ARBA"/>
</dbReference>
<protein>
    <submittedName>
        <fullName evidence="5">Thioredoxin-like protein</fullName>
    </submittedName>
</protein>
<feature type="compositionally biased region" description="Basic and acidic residues" evidence="2">
    <location>
        <begin position="63"/>
        <end position="76"/>
    </location>
</feature>
<dbReference type="PANTHER" id="PTHR45694:SF5">
    <property type="entry name" value="GLUTAREDOXIN 2"/>
    <property type="match status" value="1"/>
</dbReference>
<evidence type="ECO:0000256" key="1">
    <source>
        <dbReference type="ARBA" id="ARBA00009630"/>
    </source>
</evidence>
<keyword evidence="3" id="KW-0732">Signal</keyword>
<comment type="similarity">
    <text evidence="1">Belongs to the glutaredoxin family. Monothiol subfamily.</text>
</comment>
<dbReference type="Gene3D" id="3.40.30.10">
    <property type="entry name" value="Glutaredoxin"/>
    <property type="match status" value="1"/>
</dbReference>
<accession>A0A9P7ZBS8</accession>
<dbReference type="Proteomes" id="UP000887226">
    <property type="component" value="Unassembled WGS sequence"/>
</dbReference>
<sequence length="252" mass="27008">MPPLRRLKFLLVLVFLGVVLTLYYTSSARNSRSSISDTSDFYSRTLEGLDKHAIPHEAAPGKSAEEAKGMQERLKEAAQVAKDNANAKAPKPDPPSAVVGKGNSAQVVVVGGGEKGIAGRKKFGGNEEKEEREAEVELNSILKKSPIIVFSKSYCPYSKKAKMILEKYDITPAPFIVELDEHPLGPALQARLGDLTGRRTVPNVLINAVSIGGGDDVAAMDGSGMLANKILELGAKKLEITAKSAVEEHGMR</sequence>
<dbReference type="GO" id="GO:0004362">
    <property type="term" value="F:glutathione-disulfide reductase (NADPH) activity"/>
    <property type="evidence" value="ECO:0007669"/>
    <property type="project" value="UniProtKB-ARBA"/>
</dbReference>
<dbReference type="InterPro" id="IPR036249">
    <property type="entry name" value="Thioredoxin-like_sf"/>
</dbReference>
<dbReference type="Pfam" id="PF00462">
    <property type="entry name" value="Glutaredoxin"/>
    <property type="match status" value="1"/>
</dbReference>
<keyword evidence="6" id="KW-1185">Reference proteome</keyword>
<dbReference type="GO" id="GO:0000324">
    <property type="term" value="C:fungal-type vacuole"/>
    <property type="evidence" value="ECO:0007669"/>
    <property type="project" value="TreeGrafter"/>
</dbReference>
<proteinExistence type="inferred from homology"/>
<feature type="domain" description="Glutaredoxin" evidence="4">
    <location>
        <begin position="147"/>
        <end position="208"/>
    </location>
</feature>
<dbReference type="PROSITE" id="PS51354">
    <property type="entry name" value="GLUTAREDOXIN_2"/>
    <property type="match status" value="1"/>
</dbReference>
<dbReference type="PANTHER" id="PTHR45694">
    <property type="entry name" value="GLUTAREDOXIN 2"/>
    <property type="match status" value="1"/>
</dbReference>
<gene>
    <name evidence="5" type="ORF">BJ878DRAFT_411910</name>
</gene>
<feature type="region of interest" description="Disordered" evidence="2">
    <location>
        <begin position="52"/>
        <end position="100"/>
    </location>
</feature>
<dbReference type="EMBL" id="MU253743">
    <property type="protein sequence ID" value="KAG9248792.1"/>
    <property type="molecule type" value="Genomic_DNA"/>
</dbReference>
<dbReference type="GO" id="GO:0005796">
    <property type="term" value="C:Golgi lumen"/>
    <property type="evidence" value="ECO:0007669"/>
    <property type="project" value="TreeGrafter"/>
</dbReference>
<dbReference type="NCBIfam" id="TIGR02180">
    <property type="entry name" value="GRX_euk"/>
    <property type="match status" value="1"/>
</dbReference>
<dbReference type="FunFam" id="3.40.30.10:FF:000093">
    <property type="entry name" value="Glutaredoxin 2"/>
    <property type="match status" value="1"/>
</dbReference>
<dbReference type="InterPro" id="IPR011899">
    <property type="entry name" value="Glutaredoxin_euk/vir"/>
</dbReference>
<dbReference type="AlphaFoldDB" id="A0A9P7ZBS8"/>
<dbReference type="PRINTS" id="PR00160">
    <property type="entry name" value="GLUTAREDOXIN"/>
</dbReference>
<dbReference type="InterPro" id="IPR014025">
    <property type="entry name" value="Glutaredoxin_subgr"/>
</dbReference>
<comment type="caution">
    <text evidence="5">The sequence shown here is derived from an EMBL/GenBank/DDBJ whole genome shotgun (WGS) entry which is preliminary data.</text>
</comment>
<reference evidence="5" key="1">
    <citation type="journal article" date="2021" name="IMA Fungus">
        <title>Genomic characterization of three marine fungi, including Emericellopsis atlantica sp. nov. with signatures of a generalist lifestyle and marine biomass degradation.</title>
        <authorList>
            <person name="Hagestad O.C."/>
            <person name="Hou L."/>
            <person name="Andersen J.H."/>
            <person name="Hansen E.H."/>
            <person name="Altermark B."/>
            <person name="Li C."/>
            <person name="Kuhnert E."/>
            <person name="Cox R.J."/>
            <person name="Crous P.W."/>
            <person name="Spatafora J.W."/>
            <person name="Lail K."/>
            <person name="Amirebrahimi M."/>
            <person name="Lipzen A."/>
            <person name="Pangilinan J."/>
            <person name="Andreopoulos W."/>
            <person name="Hayes R.D."/>
            <person name="Ng V."/>
            <person name="Grigoriev I.V."/>
            <person name="Jackson S.A."/>
            <person name="Sutton T.D.S."/>
            <person name="Dobson A.D.W."/>
            <person name="Rama T."/>
        </authorList>
    </citation>
    <scope>NUCLEOTIDE SEQUENCE</scope>
    <source>
        <strain evidence="5">TRa3180A</strain>
    </source>
</reference>
<organism evidence="5 6">
    <name type="scientific">Calycina marina</name>
    <dbReference type="NCBI Taxonomy" id="1763456"/>
    <lineage>
        <taxon>Eukaryota</taxon>
        <taxon>Fungi</taxon>
        <taxon>Dikarya</taxon>
        <taxon>Ascomycota</taxon>
        <taxon>Pezizomycotina</taxon>
        <taxon>Leotiomycetes</taxon>
        <taxon>Helotiales</taxon>
        <taxon>Pezizellaceae</taxon>
        <taxon>Calycina</taxon>
    </lineage>
</organism>
<evidence type="ECO:0000256" key="2">
    <source>
        <dbReference type="SAM" id="MobiDB-lite"/>
    </source>
</evidence>
<dbReference type="OrthoDB" id="423313at2759"/>
<feature type="signal peptide" evidence="3">
    <location>
        <begin position="1"/>
        <end position="21"/>
    </location>
</feature>
<evidence type="ECO:0000313" key="6">
    <source>
        <dbReference type="Proteomes" id="UP000887226"/>
    </source>
</evidence>
<dbReference type="CDD" id="cd03419">
    <property type="entry name" value="GRX_GRXh_1_2_like"/>
    <property type="match status" value="1"/>
</dbReference>
<evidence type="ECO:0000313" key="5">
    <source>
        <dbReference type="EMBL" id="KAG9248792.1"/>
    </source>
</evidence>
<feature type="chain" id="PRO_5040289567" evidence="3">
    <location>
        <begin position="22"/>
        <end position="252"/>
    </location>
</feature>
<name>A0A9P7ZBS8_9HELO</name>
<dbReference type="SUPFAM" id="SSF52833">
    <property type="entry name" value="Thioredoxin-like"/>
    <property type="match status" value="1"/>
</dbReference>
<evidence type="ECO:0000256" key="3">
    <source>
        <dbReference type="SAM" id="SignalP"/>
    </source>
</evidence>
<dbReference type="InterPro" id="IPR002109">
    <property type="entry name" value="Glutaredoxin"/>
</dbReference>
<dbReference type="GO" id="GO:0034599">
    <property type="term" value="P:cellular response to oxidative stress"/>
    <property type="evidence" value="ECO:0007669"/>
    <property type="project" value="TreeGrafter"/>
</dbReference>